<dbReference type="Pfam" id="PF10936">
    <property type="entry name" value="DUF2617"/>
    <property type="match status" value="1"/>
</dbReference>
<dbReference type="eggNOG" id="ENOG50329US">
    <property type="taxonomic scope" value="Bacteria"/>
</dbReference>
<proteinExistence type="predicted"/>
<evidence type="ECO:0000313" key="2">
    <source>
        <dbReference type="Proteomes" id="UP000008838"/>
    </source>
</evidence>
<dbReference type="RefSeq" id="WP_012399082.1">
    <property type="nucleotide sequence ID" value="NC_010617.1"/>
</dbReference>
<evidence type="ECO:0000313" key="1">
    <source>
        <dbReference type="EMBL" id="BAG30361.1"/>
    </source>
</evidence>
<dbReference type="KEGG" id="krh:KRH_20140"/>
<sequence>MTRMEHDWLTRMPGHPVCRPEQFGYRTDLGVLDAPAGAAITVDELTEAQLRVGPGHHQFVVSHAGRRWVETVGVFEEDTARLPVLRSIERPSPFAEQVEVGCTVTEHSPRGLRKELERIRTTLEQAPLAVCVQDTEEPAAVTAATCHPDPESHTLMWWTWRVLPECGAILRMRAELQLSTAPDLAA</sequence>
<name>B2GGZ5_KOCRD</name>
<organism evidence="1 2">
    <name type="scientific">Kocuria rhizophila (strain ATCC 9341 / DSM 348 / NBRC 103217 / DC2201)</name>
    <dbReference type="NCBI Taxonomy" id="378753"/>
    <lineage>
        <taxon>Bacteria</taxon>
        <taxon>Bacillati</taxon>
        <taxon>Actinomycetota</taxon>
        <taxon>Actinomycetes</taxon>
        <taxon>Micrococcales</taxon>
        <taxon>Micrococcaceae</taxon>
        <taxon>Kocuria</taxon>
    </lineage>
</organism>
<dbReference type="AlphaFoldDB" id="B2GGZ5"/>
<dbReference type="STRING" id="378753.KRH_20140"/>
<dbReference type="Proteomes" id="UP000008838">
    <property type="component" value="Chromosome"/>
</dbReference>
<dbReference type="HOGENOM" id="CLU_1452667_0_0_11"/>
<evidence type="ECO:0008006" key="3">
    <source>
        <dbReference type="Google" id="ProtNLM"/>
    </source>
</evidence>
<protein>
    <recommendedName>
        <fullName evidence="3">DUF2617 domain-containing protein</fullName>
    </recommendedName>
</protein>
<dbReference type="InterPro" id="IPR024486">
    <property type="entry name" value="DUF2617"/>
</dbReference>
<gene>
    <name evidence="1" type="ordered locus">KRH_20140</name>
</gene>
<accession>B2GGZ5</accession>
<keyword evidence="2" id="KW-1185">Reference proteome</keyword>
<dbReference type="EMBL" id="AP009152">
    <property type="protein sequence ID" value="BAG30361.1"/>
    <property type="molecule type" value="Genomic_DNA"/>
</dbReference>
<reference evidence="1 2" key="1">
    <citation type="journal article" date="2008" name="J. Bacteriol.">
        <title>Complete genome sequence of the soil actinomycete Kocuria rhizophila.</title>
        <authorList>
            <person name="Takarada H."/>
            <person name="Sekine M."/>
            <person name="Kosugi H."/>
            <person name="Matsuo Y."/>
            <person name="Fujisawa T."/>
            <person name="Omata S."/>
            <person name="Kishi E."/>
            <person name="Shimizu A."/>
            <person name="Tsukatani N."/>
            <person name="Tanikawa S."/>
            <person name="Fujita N."/>
            <person name="Harayama S."/>
        </authorList>
    </citation>
    <scope>NUCLEOTIDE SEQUENCE [LARGE SCALE GENOMIC DNA]</scope>
    <source>
        <strain evidence="2">ATCC 9341 / DSM 348 / NBRC 103217 / DC2201</strain>
    </source>
</reference>